<sequence>MKHFICHSLGGLALLNMPAAFLTDKNIVILSVPVNFFESIYQKMNDYGISPKVMRITLDEISQDYGLNWQDIAFEKQELKIGGHFTFIHDVDDPFASFGDIENCCKKHQCQLIATARLGHNGTVKDAKVIRQIMTLNSTNYANEELHAGDST</sequence>
<dbReference type="AlphaFoldDB" id="A0A2A4Z2T1"/>
<dbReference type="SUPFAM" id="SSF53474">
    <property type="entry name" value="alpha/beta-Hydrolases"/>
    <property type="match status" value="1"/>
</dbReference>
<evidence type="ECO:0000313" key="1">
    <source>
        <dbReference type="EMBL" id="PCJ01265.1"/>
    </source>
</evidence>
<accession>A0A2A4Z2T1</accession>
<reference key="1">
    <citation type="submission" date="2017-08" db="EMBL/GenBank/DDBJ databases">
        <title>A dynamic microbial community with high functional redundancy inhabits the cold, oxic subseafloor aquifer.</title>
        <authorList>
            <person name="Tully B.J."/>
            <person name="Wheat C.G."/>
            <person name="Glazer B.T."/>
            <person name="Huber J.A."/>
        </authorList>
    </citation>
    <scope>NUCLEOTIDE SEQUENCE [LARGE SCALE GENOMIC DNA]</scope>
</reference>
<comment type="caution">
    <text evidence="1">The sequence shown here is derived from an EMBL/GenBank/DDBJ whole genome shotgun (WGS) entry which is preliminary data.</text>
</comment>
<name>A0A2A4Z2T1_9PROT</name>
<gene>
    <name evidence="1" type="ORF">COB13_07865</name>
</gene>
<evidence type="ECO:0008006" key="2">
    <source>
        <dbReference type="Google" id="ProtNLM"/>
    </source>
</evidence>
<dbReference type="Gene3D" id="3.40.50.1820">
    <property type="entry name" value="alpha/beta hydrolase"/>
    <property type="match status" value="1"/>
</dbReference>
<dbReference type="EMBL" id="NVUS01000008">
    <property type="protein sequence ID" value="PCJ01265.1"/>
    <property type="molecule type" value="Genomic_DNA"/>
</dbReference>
<reference evidence="1" key="2">
    <citation type="journal article" date="2018" name="ISME J.">
        <title>A dynamic microbial community with high functional redundancy inhabits the cold, oxic subseafloor aquifer.</title>
        <authorList>
            <person name="Tully B.J."/>
            <person name="Wheat C.G."/>
            <person name="Glazer B.T."/>
            <person name="Huber J.A."/>
        </authorList>
    </citation>
    <scope>NUCLEOTIDE SEQUENCE</scope>
    <source>
        <strain evidence="1">NORP83</strain>
    </source>
</reference>
<proteinExistence type="predicted"/>
<protein>
    <recommendedName>
        <fullName evidence="2">Alpha/beta hydrolase</fullName>
    </recommendedName>
</protein>
<organism evidence="1">
    <name type="scientific">OCS116 cluster bacterium</name>
    <dbReference type="NCBI Taxonomy" id="2030921"/>
    <lineage>
        <taxon>Bacteria</taxon>
        <taxon>Pseudomonadati</taxon>
        <taxon>Pseudomonadota</taxon>
        <taxon>Alphaproteobacteria</taxon>
        <taxon>OCS116 cluster</taxon>
    </lineage>
</organism>
<dbReference type="InterPro" id="IPR029058">
    <property type="entry name" value="AB_hydrolase_fold"/>
</dbReference>